<dbReference type="EC" id="3.1.-.-" evidence="9"/>
<gene>
    <name evidence="9 10" type="primary">ybeY</name>
    <name evidence="10" type="ORF">QT716_02830</name>
</gene>
<dbReference type="RefSeq" id="WP_317934334.1">
    <property type="nucleotide sequence ID" value="NZ_JAUBDH010000002.1"/>
</dbReference>
<evidence type="ECO:0000256" key="1">
    <source>
        <dbReference type="ARBA" id="ARBA00010875"/>
    </source>
</evidence>
<organism evidence="10 11">
    <name type="scientific">Sporosarcina aquimarina</name>
    <dbReference type="NCBI Taxonomy" id="114975"/>
    <lineage>
        <taxon>Bacteria</taxon>
        <taxon>Bacillati</taxon>
        <taxon>Bacillota</taxon>
        <taxon>Bacilli</taxon>
        <taxon>Bacillales</taxon>
        <taxon>Caryophanaceae</taxon>
        <taxon>Sporosarcina</taxon>
    </lineage>
</organism>
<evidence type="ECO:0000256" key="6">
    <source>
        <dbReference type="ARBA" id="ARBA00022759"/>
    </source>
</evidence>
<comment type="subcellular location">
    <subcellularLocation>
        <location evidence="9">Cytoplasm</location>
    </subcellularLocation>
</comment>
<keyword evidence="2 9" id="KW-0690">Ribosome biogenesis</keyword>
<feature type="binding site" evidence="9">
    <location>
        <position position="132"/>
    </location>
    <ligand>
        <name>Zn(2+)</name>
        <dbReference type="ChEBI" id="CHEBI:29105"/>
        <note>catalytic</note>
    </ligand>
</feature>
<protein>
    <recommendedName>
        <fullName evidence="9">Endoribonuclease YbeY</fullName>
        <ecNumber evidence="9">3.1.-.-</ecNumber>
    </recommendedName>
</protein>
<evidence type="ECO:0000313" key="10">
    <source>
        <dbReference type="EMBL" id="MDW0108980.1"/>
    </source>
</evidence>
<keyword evidence="3 9" id="KW-0698">rRNA processing</keyword>
<evidence type="ECO:0000256" key="5">
    <source>
        <dbReference type="ARBA" id="ARBA00022723"/>
    </source>
</evidence>
<comment type="caution">
    <text evidence="10">The sequence shown here is derived from an EMBL/GenBank/DDBJ whole genome shotgun (WGS) entry which is preliminary data.</text>
</comment>
<dbReference type="PANTHER" id="PTHR46986:SF1">
    <property type="entry name" value="ENDORIBONUCLEASE YBEY, CHLOROPLASTIC"/>
    <property type="match status" value="1"/>
</dbReference>
<evidence type="ECO:0000256" key="3">
    <source>
        <dbReference type="ARBA" id="ARBA00022552"/>
    </source>
</evidence>
<evidence type="ECO:0000256" key="4">
    <source>
        <dbReference type="ARBA" id="ARBA00022722"/>
    </source>
</evidence>
<dbReference type="NCBIfam" id="TIGR00043">
    <property type="entry name" value="rRNA maturation RNase YbeY"/>
    <property type="match status" value="1"/>
</dbReference>
<keyword evidence="7 9" id="KW-0378">Hydrolase</keyword>
<keyword evidence="9" id="KW-0963">Cytoplasm</keyword>
<keyword evidence="6 9" id="KW-0255">Endonuclease</keyword>
<evidence type="ECO:0000256" key="9">
    <source>
        <dbReference type="HAMAP-Rule" id="MF_00009"/>
    </source>
</evidence>
<comment type="cofactor">
    <cofactor evidence="9">
        <name>Zn(2+)</name>
        <dbReference type="ChEBI" id="CHEBI:29105"/>
    </cofactor>
    <text evidence="9">Binds 1 zinc ion.</text>
</comment>
<sequence>MIVIDFIDEIDEIDEDTRQLVQGILSFAAEKEGLENGTELSVTFLDDEAIRQVNREYRGKDQATDVISFALEEVGEGEVPVVAIDEMPRHLGDLLISVETAKRQAAEYGHSIEREIGFLALHGFLHLLGYDHMSETDEKVMFGRQEELLTSFGLDRE</sequence>
<dbReference type="InterPro" id="IPR020549">
    <property type="entry name" value="YbeY_CS"/>
</dbReference>
<reference evidence="10 11" key="1">
    <citation type="submission" date="2023-06" db="EMBL/GenBank/DDBJ databases">
        <title>Sporosarcina sp. nov., isolated from Korean traditional fermented seafood 'Jeotgal'.</title>
        <authorList>
            <person name="Yang A.-I."/>
            <person name="Shin N.-R."/>
        </authorList>
    </citation>
    <scope>NUCLEOTIDE SEQUENCE [LARGE SCALE GENOMIC DNA]</scope>
    <source>
        <strain evidence="10 11">KCTC3840</strain>
    </source>
</reference>
<proteinExistence type="inferred from homology"/>
<dbReference type="HAMAP" id="MF_00009">
    <property type="entry name" value="Endoribonucl_YbeY"/>
    <property type="match status" value="1"/>
</dbReference>
<evidence type="ECO:0000256" key="8">
    <source>
        <dbReference type="ARBA" id="ARBA00022833"/>
    </source>
</evidence>
<keyword evidence="11" id="KW-1185">Reference proteome</keyword>
<evidence type="ECO:0000256" key="2">
    <source>
        <dbReference type="ARBA" id="ARBA00022517"/>
    </source>
</evidence>
<dbReference type="InterPro" id="IPR002036">
    <property type="entry name" value="YbeY"/>
</dbReference>
<dbReference type="PROSITE" id="PS01306">
    <property type="entry name" value="UPF0054"/>
    <property type="match status" value="1"/>
</dbReference>
<dbReference type="InterPro" id="IPR023091">
    <property type="entry name" value="MetalPrtase_cat_dom_sf_prd"/>
</dbReference>
<name>A0ABU4FW90_9BACL</name>
<dbReference type="EMBL" id="JAUBDH010000002">
    <property type="protein sequence ID" value="MDW0108980.1"/>
    <property type="molecule type" value="Genomic_DNA"/>
</dbReference>
<feature type="binding site" evidence="9">
    <location>
        <position position="126"/>
    </location>
    <ligand>
        <name>Zn(2+)</name>
        <dbReference type="ChEBI" id="CHEBI:29105"/>
        <note>catalytic</note>
    </ligand>
</feature>
<dbReference type="PANTHER" id="PTHR46986">
    <property type="entry name" value="ENDORIBONUCLEASE YBEY, CHLOROPLASTIC"/>
    <property type="match status" value="1"/>
</dbReference>
<comment type="similarity">
    <text evidence="1 9">Belongs to the endoribonuclease YbeY family.</text>
</comment>
<dbReference type="SUPFAM" id="SSF55486">
    <property type="entry name" value="Metalloproteases ('zincins'), catalytic domain"/>
    <property type="match status" value="1"/>
</dbReference>
<comment type="function">
    <text evidence="9">Single strand-specific metallo-endoribonuclease involved in late-stage 70S ribosome quality control and in maturation of the 3' terminus of the 16S rRNA.</text>
</comment>
<evidence type="ECO:0000313" key="11">
    <source>
        <dbReference type="Proteomes" id="UP001280629"/>
    </source>
</evidence>
<accession>A0ABU4FW90</accession>
<keyword evidence="5 9" id="KW-0479">Metal-binding</keyword>
<keyword evidence="8 9" id="KW-0862">Zinc</keyword>
<keyword evidence="4 9" id="KW-0540">Nuclease</keyword>
<dbReference type="Proteomes" id="UP001280629">
    <property type="component" value="Unassembled WGS sequence"/>
</dbReference>
<dbReference type="Pfam" id="PF02130">
    <property type="entry name" value="YbeY"/>
    <property type="match status" value="1"/>
</dbReference>
<feature type="binding site" evidence="9">
    <location>
        <position position="122"/>
    </location>
    <ligand>
        <name>Zn(2+)</name>
        <dbReference type="ChEBI" id="CHEBI:29105"/>
        <note>catalytic</note>
    </ligand>
</feature>
<dbReference type="Gene3D" id="3.40.390.30">
    <property type="entry name" value="Metalloproteases ('zincins'), catalytic domain"/>
    <property type="match status" value="1"/>
</dbReference>
<evidence type="ECO:0000256" key="7">
    <source>
        <dbReference type="ARBA" id="ARBA00022801"/>
    </source>
</evidence>